<feature type="compositionally biased region" description="Polar residues" evidence="14">
    <location>
        <begin position="639"/>
        <end position="649"/>
    </location>
</feature>
<gene>
    <name evidence="17" type="ORF">CYNAS_LOCUS21815</name>
</gene>
<dbReference type="InterPro" id="IPR020635">
    <property type="entry name" value="Tyr_kinase_cat_dom"/>
</dbReference>
<dbReference type="InterPro" id="IPR015116">
    <property type="entry name" value="Cdc42-bd-like"/>
</dbReference>
<feature type="compositionally biased region" description="Polar residues" evidence="14">
    <location>
        <begin position="893"/>
        <end position="913"/>
    </location>
</feature>
<accession>A0AA36MHZ7</accession>
<evidence type="ECO:0000256" key="10">
    <source>
        <dbReference type="ARBA" id="ARBA00023137"/>
    </source>
</evidence>
<dbReference type="Gene3D" id="4.10.680.10">
    <property type="entry name" value="Cdc42-like binding domain"/>
    <property type="match status" value="1"/>
</dbReference>
<evidence type="ECO:0000256" key="13">
    <source>
        <dbReference type="PROSITE-ProRule" id="PRU10141"/>
    </source>
</evidence>
<keyword evidence="4" id="KW-0728">SH3 domain</keyword>
<comment type="subcellular location">
    <subcellularLocation>
        <location evidence="2">Cytoplasm</location>
    </subcellularLocation>
    <subcellularLocation>
        <location evidence="1">Membrane</location>
        <topology evidence="1">Single-pass membrane protein</topology>
    </subcellularLocation>
</comment>
<feature type="region of interest" description="Disordered" evidence="14">
    <location>
        <begin position="557"/>
        <end position="591"/>
    </location>
</feature>
<dbReference type="InterPro" id="IPR055175">
    <property type="entry name" value="ACK/TNK-like_SAM"/>
</dbReference>
<dbReference type="GO" id="GO:0005886">
    <property type="term" value="C:plasma membrane"/>
    <property type="evidence" value="ECO:0007669"/>
    <property type="project" value="TreeGrafter"/>
</dbReference>
<evidence type="ECO:0000256" key="7">
    <source>
        <dbReference type="ARBA" id="ARBA00022741"/>
    </source>
</evidence>
<sequence length="1094" mass="120647">MSNPGTGASIQKDLLDVWRIANVEDFQQKLVFSLNIRRLEHISHVQDKEFQSIGLTPTQIQDLRRVAANVQEVANRRNTSGEVVYIPNNNLADNSSSELNKAIIAKEQIKIMETIGEGTFSVVKRAIWYHPGGSKIDVAVKILRDVSPSLVEDLEVEASHLLKLQHANLIRLFGIVRPAMMVFELCEGGELLTRLRDTSKPAPLVTLLLEYCLQIAKALTFLESKHVVHRDVAARNVLLSKDEKVVKLCDFGLMRNLKENERSYTMQGQKRVPFSWCPPESLRHRKFSHASDVWAFGVTAWEIFSYGEDPWIGCRAIDVLQRLDAGERLEKPKYCSQQIYDLISLCWNINPDLRPKFSLLRTHLLGVEFNIAEVRDASNPDPSGEMLEMMARDRVIVIESSGFLWYGQNERTHLFGKFTRSSVFVNSKTVSSHPHRDTSAIGGNSRISLPIRGSFIHAGHGDVLGNSSWGTPDKIDDVYLKNPIIGDPLNLTMMPLSVPSVTNVSSTSETVFAGMPSTSKAQAKPDYEDPFDIAAFDENFTPTRIKLPEVFTTGRISPSTNISIERPRPSSSRSAIPSTSSPLPSHNGWEQSAPVDRALFSISPNLQAPITPKPTNGTSMITTQPKESGVVKLPMPKQPVTQQPVSDASATRDDPFEISSILSNTVLRERYNNILEKKAALIASQANTTMPLLPSSFSGPSNVRRSETASVPLPSSSASVSIENSVVRTRPHSNILQPTVLTTLNNNRLTRPQSAVMEGWDRKEHNASPSFSRETGDLPIQALNDVSMTAKTEPGGRIAPSSPVLDEIRKRRLESAITSVLPQPSQLFFGNGSGTNGQVQMRSSTPPTSQNVARVPAVNPVRPLQPVLNLNGVLEPIRLPTSVSARTTVSSSQPSLRNNQQIPSMSNPNSLPGNSMAARPLSQTQLPLFSLSNNTAFPNYQRGVNPYQYNFASGVPAVQFNQMRSSNGVLPPRLEPFTPFRVAEGEDVLEVLDPLSATSRERRTTPTPAASSLPGSITLAERMEILYSDAPFADRSRCDQMVAKCRGDIESALRELKVEHLVDTQIAANRERAREALNSKSWDLNAAAELLLMS</sequence>
<feature type="binding site" evidence="13">
    <location>
        <position position="141"/>
    </location>
    <ligand>
        <name>ATP</name>
        <dbReference type="ChEBI" id="CHEBI:30616"/>
    </ligand>
</feature>
<dbReference type="InterPro" id="IPR015940">
    <property type="entry name" value="UBA"/>
</dbReference>
<evidence type="ECO:0000259" key="16">
    <source>
        <dbReference type="PROSITE" id="PS50030"/>
    </source>
</evidence>
<dbReference type="InterPro" id="IPR000719">
    <property type="entry name" value="Prot_kinase_dom"/>
</dbReference>
<dbReference type="FunFam" id="4.10.680.10:FF:000001">
    <property type="entry name" value="activated CDC42 kinase 1 isoform X1"/>
    <property type="match status" value="1"/>
</dbReference>
<dbReference type="EMBL" id="CATQJL010000326">
    <property type="protein sequence ID" value="CAJ0609832.1"/>
    <property type="molecule type" value="Genomic_DNA"/>
</dbReference>
<feature type="compositionally biased region" description="Low complexity" evidence="14">
    <location>
        <begin position="569"/>
        <end position="582"/>
    </location>
</feature>
<dbReference type="GO" id="GO:0007169">
    <property type="term" value="P:cell surface receptor protein tyrosine kinase signaling pathway"/>
    <property type="evidence" value="ECO:0007669"/>
    <property type="project" value="TreeGrafter"/>
</dbReference>
<dbReference type="InterPro" id="IPR017441">
    <property type="entry name" value="Protein_kinase_ATP_BS"/>
</dbReference>
<dbReference type="Pfam" id="PF22931">
    <property type="entry name" value="SAM_TNK"/>
    <property type="match status" value="1"/>
</dbReference>
<protein>
    <recommendedName>
        <fullName evidence="3">non-specific protein-tyrosine kinase</fullName>
        <ecNumber evidence="3">2.7.10.2</ecNumber>
    </recommendedName>
</protein>
<dbReference type="GO" id="GO:0004715">
    <property type="term" value="F:non-membrane spanning protein tyrosine kinase activity"/>
    <property type="evidence" value="ECO:0007669"/>
    <property type="project" value="UniProtKB-EC"/>
</dbReference>
<evidence type="ECO:0000259" key="15">
    <source>
        <dbReference type="PROSITE" id="PS50011"/>
    </source>
</evidence>
<keyword evidence="8" id="KW-0418">Kinase</keyword>
<dbReference type="PANTHER" id="PTHR24416:SF611">
    <property type="entry name" value="TYROSINE-PROTEIN KINASE TRANSMEMBRANE RECEPTOR ROR"/>
    <property type="match status" value="1"/>
</dbReference>
<dbReference type="Proteomes" id="UP001176961">
    <property type="component" value="Unassembled WGS sequence"/>
</dbReference>
<dbReference type="PRINTS" id="PR00109">
    <property type="entry name" value="TYRKINASE"/>
</dbReference>
<dbReference type="PROSITE" id="PS00109">
    <property type="entry name" value="PROTEIN_KINASE_TYR"/>
    <property type="match status" value="1"/>
</dbReference>
<evidence type="ECO:0000256" key="9">
    <source>
        <dbReference type="ARBA" id="ARBA00022840"/>
    </source>
</evidence>
<evidence type="ECO:0000256" key="4">
    <source>
        <dbReference type="ARBA" id="ARBA00022443"/>
    </source>
</evidence>
<dbReference type="SMART" id="SM00219">
    <property type="entry name" value="TyrKc"/>
    <property type="match status" value="1"/>
</dbReference>
<dbReference type="Gene3D" id="1.10.510.10">
    <property type="entry name" value="Transferase(Phosphotransferase) domain 1"/>
    <property type="match status" value="1"/>
</dbReference>
<evidence type="ECO:0000256" key="11">
    <source>
        <dbReference type="ARBA" id="ARBA00047899"/>
    </source>
</evidence>
<dbReference type="PROSITE" id="PS50011">
    <property type="entry name" value="PROTEIN_KINASE_DOM"/>
    <property type="match status" value="1"/>
</dbReference>
<dbReference type="AlphaFoldDB" id="A0AA36MHZ7"/>
<evidence type="ECO:0000256" key="1">
    <source>
        <dbReference type="ARBA" id="ARBA00004167"/>
    </source>
</evidence>
<dbReference type="GO" id="GO:0005737">
    <property type="term" value="C:cytoplasm"/>
    <property type="evidence" value="ECO:0007669"/>
    <property type="project" value="UniProtKB-SubCell"/>
</dbReference>
<keyword evidence="10" id="KW-0829">Tyrosine-protein kinase</keyword>
<dbReference type="Pfam" id="PF09027">
    <property type="entry name" value="GTPase_binding"/>
    <property type="match status" value="1"/>
</dbReference>
<feature type="region of interest" description="Disordered" evidence="14">
    <location>
        <begin position="697"/>
        <end position="716"/>
    </location>
</feature>
<comment type="catalytic activity">
    <reaction evidence="12">
        <text>L-tyrosyl-[protein] + ATP = O-phospho-L-tyrosyl-[protein] + ADP + H(+)</text>
        <dbReference type="Rhea" id="RHEA:10596"/>
        <dbReference type="Rhea" id="RHEA-COMP:10136"/>
        <dbReference type="Rhea" id="RHEA-COMP:20101"/>
        <dbReference type="ChEBI" id="CHEBI:15378"/>
        <dbReference type="ChEBI" id="CHEBI:30616"/>
        <dbReference type="ChEBI" id="CHEBI:46858"/>
        <dbReference type="ChEBI" id="CHEBI:61978"/>
        <dbReference type="ChEBI" id="CHEBI:456216"/>
        <dbReference type="EC" id="2.7.10.1"/>
    </reaction>
</comment>
<organism evidence="17 18">
    <name type="scientific">Cylicocyclus nassatus</name>
    <name type="common">Nematode worm</name>
    <dbReference type="NCBI Taxonomy" id="53992"/>
    <lineage>
        <taxon>Eukaryota</taxon>
        <taxon>Metazoa</taxon>
        <taxon>Ecdysozoa</taxon>
        <taxon>Nematoda</taxon>
        <taxon>Chromadorea</taxon>
        <taxon>Rhabditida</taxon>
        <taxon>Rhabditina</taxon>
        <taxon>Rhabditomorpha</taxon>
        <taxon>Strongyloidea</taxon>
        <taxon>Strongylidae</taxon>
        <taxon>Cylicocyclus</taxon>
    </lineage>
</organism>
<keyword evidence="18" id="KW-1185">Reference proteome</keyword>
<comment type="caution">
    <text evidence="17">The sequence shown here is derived from an EMBL/GenBank/DDBJ whole genome shotgun (WGS) entry which is preliminary data.</text>
</comment>
<keyword evidence="7 13" id="KW-0547">Nucleotide-binding</keyword>
<dbReference type="InterPro" id="IPR011009">
    <property type="entry name" value="Kinase-like_dom_sf"/>
</dbReference>
<proteinExistence type="predicted"/>
<dbReference type="GO" id="GO:0004714">
    <property type="term" value="F:transmembrane receptor protein tyrosine kinase activity"/>
    <property type="evidence" value="ECO:0007669"/>
    <property type="project" value="UniProtKB-EC"/>
</dbReference>
<evidence type="ECO:0000256" key="6">
    <source>
        <dbReference type="ARBA" id="ARBA00022679"/>
    </source>
</evidence>
<dbReference type="InterPro" id="IPR001245">
    <property type="entry name" value="Ser-Thr/Tyr_kinase_cat_dom"/>
</dbReference>
<feature type="region of interest" description="Disordered" evidence="14">
    <location>
        <begin position="885"/>
        <end position="915"/>
    </location>
</feature>
<evidence type="ECO:0000256" key="3">
    <source>
        <dbReference type="ARBA" id="ARBA00011903"/>
    </source>
</evidence>
<dbReference type="GO" id="GO:0005524">
    <property type="term" value="F:ATP binding"/>
    <property type="evidence" value="ECO:0007669"/>
    <property type="project" value="UniProtKB-UniRule"/>
</dbReference>
<feature type="domain" description="UBA" evidence="16">
    <location>
        <begin position="1052"/>
        <end position="1094"/>
    </location>
</feature>
<evidence type="ECO:0000256" key="2">
    <source>
        <dbReference type="ARBA" id="ARBA00004496"/>
    </source>
</evidence>
<evidence type="ECO:0000313" key="17">
    <source>
        <dbReference type="EMBL" id="CAJ0609832.1"/>
    </source>
</evidence>
<dbReference type="GO" id="GO:0043235">
    <property type="term" value="C:receptor complex"/>
    <property type="evidence" value="ECO:0007669"/>
    <property type="project" value="TreeGrafter"/>
</dbReference>
<dbReference type="EC" id="2.7.10.2" evidence="3"/>
<reference evidence="17" key="1">
    <citation type="submission" date="2023-07" db="EMBL/GenBank/DDBJ databases">
        <authorList>
            <consortium name="CYATHOMIX"/>
        </authorList>
    </citation>
    <scope>NUCLEOTIDE SEQUENCE</scope>
    <source>
        <strain evidence="17">N/A</strain>
    </source>
</reference>
<dbReference type="InterPro" id="IPR050122">
    <property type="entry name" value="RTK"/>
</dbReference>
<dbReference type="InterPro" id="IPR037085">
    <property type="entry name" value="Cdc42-bd-like_dom_sf"/>
</dbReference>
<keyword evidence="9 13" id="KW-0067">ATP-binding</keyword>
<evidence type="ECO:0000256" key="14">
    <source>
        <dbReference type="SAM" id="MobiDB-lite"/>
    </source>
</evidence>
<evidence type="ECO:0000256" key="8">
    <source>
        <dbReference type="ARBA" id="ARBA00022777"/>
    </source>
</evidence>
<feature type="domain" description="Protein kinase" evidence="15">
    <location>
        <begin position="109"/>
        <end position="366"/>
    </location>
</feature>
<name>A0AA36MHZ7_CYLNA</name>
<comment type="catalytic activity">
    <reaction evidence="11">
        <text>L-threonyl-[protein] + ATP = O-phospho-L-threonyl-[protein] + ADP + H(+)</text>
        <dbReference type="Rhea" id="RHEA:46608"/>
        <dbReference type="Rhea" id="RHEA-COMP:11060"/>
        <dbReference type="Rhea" id="RHEA-COMP:11605"/>
        <dbReference type="ChEBI" id="CHEBI:15378"/>
        <dbReference type="ChEBI" id="CHEBI:30013"/>
        <dbReference type="ChEBI" id="CHEBI:30616"/>
        <dbReference type="ChEBI" id="CHEBI:61977"/>
        <dbReference type="ChEBI" id="CHEBI:456216"/>
        <dbReference type="EC" id="2.7.11.1"/>
    </reaction>
</comment>
<evidence type="ECO:0000256" key="12">
    <source>
        <dbReference type="ARBA" id="ARBA00051243"/>
    </source>
</evidence>
<dbReference type="Pfam" id="PF07714">
    <property type="entry name" value="PK_Tyr_Ser-Thr"/>
    <property type="match status" value="1"/>
</dbReference>
<keyword evidence="5" id="KW-0963">Cytoplasm</keyword>
<evidence type="ECO:0000256" key="5">
    <source>
        <dbReference type="ARBA" id="ARBA00022490"/>
    </source>
</evidence>
<dbReference type="SUPFAM" id="SSF56112">
    <property type="entry name" value="Protein kinase-like (PK-like)"/>
    <property type="match status" value="1"/>
</dbReference>
<dbReference type="PROSITE" id="PS00107">
    <property type="entry name" value="PROTEIN_KINASE_ATP"/>
    <property type="match status" value="1"/>
</dbReference>
<keyword evidence="6" id="KW-0808">Transferase</keyword>
<dbReference type="Gene3D" id="3.30.200.20">
    <property type="entry name" value="Phosphorylase Kinase, domain 1"/>
    <property type="match status" value="1"/>
</dbReference>
<evidence type="ECO:0000313" key="18">
    <source>
        <dbReference type="Proteomes" id="UP001176961"/>
    </source>
</evidence>
<dbReference type="PANTHER" id="PTHR24416">
    <property type="entry name" value="TYROSINE-PROTEIN KINASE RECEPTOR"/>
    <property type="match status" value="1"/>
</dbReference>
<dbReference type="FunFam" id="1.10.510.10:FF:000521">
    <property type="entry name" value="Tyrosine-protein kinase pr2"/>
    <property type="match status" value="1"/>
</dbReference>
<dbReference type="InterPro" id="IPR008266">
    <property type="entry name" value="Tyr_kinase_AS"/>
</dbReference>
<dbReference type="GO" id="GO:0004674">
    <property type="term" value="F:protein serine/threonine kinase activity"/>
    <property type="evidence" value="ECO:0007669"/>
    <property type="project" value="UniProtKB-EC"/>
</dbReference>
<feature type="region of interest" description="Disordered" evidence="14">
    <location>
        <begin position="630"/>
        <end position="651"/>
    </location>
</feature>
<dbReference type="PROSITE" id="PS50030">
    <property type="entry name" value="UBA"/>
    <property type="match status" value="1"/>
</dbReference>